<accession>A0A5B8RQU4</accession>
<dbReference type="Proteomes" id="UP000321257">
    <property type="component" value="Segment"/>
</dbReference>
<organism evidence="1 2">
    <name type="scientific">Salmonella phage Th1</name>
    <dbReference type="NCBI Taxonomy" id="2589656"/>
    <lineage>
        <taxon>Viruses</taxon>
        <taxon>Duplodnaviria</taxon>
        <taxon>Heunggongvirae</taxon>
        <taxon>Uroviricota</taxon>
        <taxon>Caudoviricetes</taxon>
        <taxon>Demerecviridae</taxon>
        <taxon>Markadamsvirinae</taxon>
        <taxon>Tequintavirus</taxon>
        <taxon>Tequintavirus Th1</taxon>
    </lineage>
</organism>
<reference evidence="1 2" key="1">
    <citation type="submission" date="2019-06" db="EMBL/GenBank/DDBJ databases">
        <authorList>
            <person name="Kang H."/>
            <person name="Kim J."/>
            <person name="Kim K."/>
        </authorList>
    </citation>
    <scope>NUCLEOTIDE SEQUENCE [LARGE SCALE GENOMIC DNA]</scope>
</reference>
<name>A0A5B8RQU4_9CAUD</name>
<dbReference type="EMBL" id="MN026741">
    <property type="protein sequence ID" value="QEA11104.1"/>
    <property type="molecule type" value="Genomic_DNA"/>
</dbReference>
<keyword evidence="2" id="KW-1185">Reference proteome</keyword>
<sequence length="98" mass="11307">MREEILMENMTKDFDASNLTKTEMANVLAILLDMQGFEGQLMKMSIPAMKKMYDSLNKNAMAFNLAKQEARFAKEHQAVAERRAASFEREVKQLKKKC</sequence>
<gene>
    <name evidence="1" type="ORF">Th1_023</name>
</gene>
<evidence type="ECO:0000313" key="2">
    <source>
        <dbReference type="Proteomes" id="UP000321257"/>
    </source>
</evidence>
<proteinExistence type="predicted"/>
<dbReference type="InterPro" id="IPR055603">
    <property type="entry name" value="DUF7179"/>
</dbReference>
<protein>
    <submittedName>
        <fullName evidence="1">Uncharacterized protein</fullName>
    </submittedName>
</protein>
<dbReference type="Pfam" id="PF23804">
    <property type="entry name" value="DUF7179"/>
    <property type="match status" value="1"/>
</dbReference>
<evidence type="ECO:0000313" key="1">
    <source>
        <dbReference type="EMBL" id="QEA11104.1"/>
    </source>
</evidence>